<reference evidence="3 4" key="1">
    <citation type="submission" date="2023-06" db="EMBL/GenBank/DDBJ databases">
        <title>Genome sequence of Methancorpusculaceae sp. Cs1.</title>
        <authorList>
            <person name="Protasov E."/>
            <person name="Platt K."/>
            <person name="Poehlein A."/>
            <person name="Daniel R."/>
            <person name="Brune A."/>
        </authorList>
    </citation>
    <scope>NUCLEOTIDE SEQUENCE [LARGE SCALE GENOMIC DNA]</scope>
    <source>
        <strain evidence="3 4">Cs1</strain>
    </source>
</reference>
<evidence type="ECO:0000256" key="1">
    <source>
        <dbReference type="SAM" id="Phobius"/>
    </source>
</evidence>
<name>A0AAE4SB59_9EURY</name>
<feature type="transmembrane region" description="Helical" evidence="1">
    <location>
        <begin position="20"/>
        <end position="40"/>
    </location>
</feature>
<dbReference type="Proteomes" id="UP001283212">
    <property type="component" value="Unassembled WGS sequence"/>
</dbReference>
<dbReference type="InterPro" id="IPR013373">
    <property type="entry name" value="Flagellin/pilin_N_arc"/>
</dbReference>
<dbReference type="PANTHER" id="PTHR38138:SF1">
    <property type="entry name" value="ARCHAEAL TYPE IV PILIN N-TERMINAL DOMAIN-CONTAINING PROTEIN"/>
    <property type="match status" value="1"/>
</dbReference>
<evidence type="ECO:0000313" key="4">
    <source>
        <dbReference type="Proteomes" id="UP001283212"/>
    </source>
</evidence>
<keyword evidence="1" id="KW-1133">Transmembrane helix</keyword>
<keyword evidence="4" id="KW-1185">Reference proteome</keyword>
<sequence>MHVIKKSNTRKTNDAVSPVIGVMLMLVVTIIIAAFVSMFAGTTFADTEAAPSTVLNVKILSSGGTDGKQDVILIEHVGGSSIPSSDLKITTYYTSTGDERSVIRGEVLAQSMPIFTVTDSAGVNKKIVVPILSDVTAGSLGDSKINFGKYEFAPGTIATTYNSLGTWIALGFGTEAQLKAKSKDQIIKQYGFTKGSKVSVNIIHTPSQAVLYNKEVIVQ</sequence>
<dbReference type="Pfam" id="PF07790">
    <property type="entry name" value="Pilin_N"/>
    <property type="match status" value="1"/>
</dbReference>
<keyword evidence="1" id="KW-0472">Membrane</keyword>
<dbReference type="InterPro" id="IPR012859">
    <property type="entry name" value="Pilin_N_archaeal"/>
</dbReference>
<evidence type="ECO:0000313" key="3">
    <source>
        <dbReference type="EMBL" id="MDV0443136.1"/>
    </source>
</evidence>
<dbReference type="EMBL" id="JAWDKB010000002">
    <property type="protein sequence ID" value="MDV0443136.1"/>
    <property type="molecule type" value="Genomic_DNA"/>
</dbReference>
<proteinExistence type="predicted"/>
<dbReference type="PANTHER" id="PTHR38138">
    <property type="entry name" value="VNG6441H"/>
    <property type="match status" value="1"/>
</dbReference>
<comment type="caution">
    <text evidence="3">The sequence shown here is derived from an EMBL/GenBank/DDBJ whole genome shotgun (WGS) entry which is preliminary data.</text>
</comment>
<evidence type="ECO:0000259" key="2">
    <source>
        <dbReference type="Pfam" id="PF07790"/>
    </source>
</evidence>
<accession>A0AAE4SB59</accession>
<keyword evidence="1" id="KW-0812">Transmembrane</keyword>
<gene>
    <name evidence="3" type="ORF">McpCs1_05040</name>
</gene>
<dbReference type="NCBIfam" id="TIGR02537">
    <property type="entry name" value="arch_flag_Nterm"/>
    <property type="match status" value="1"/>
</dbReference>
<feature type="domain" description="Archaeal Type IV pilin N-terminal" evidence="2">
    <location>
        <begin position="14"/>
        <end position="95"/>
    </location>
</feature>
<dbReference type="RefSeq" id="WP_338095669.1">
    <property type="nucleotide sequence ID" value="NZ_JAWDKB010000002.1"/>
</dbReference>
<organism evidence="3 4">
    <name type="scientific">Methanorbis rubei</name>
    <dbReference type="NCBI Taxonomy" id="3028300"/>
    <lineage>
        <taxon>Archaea</taxon>
        <taxon>Methanobacteriati</taxon>
        <taxon>Methanobacteriota</taxon>
        <taxon>Stenosarchaea group</taxon>
        <taxon>Methanomicrobia</taxon>
        <taxon>Methanomicrobiales</taxon>
        <taxon>Methanocorpusculaceae</taxon>
        <taxon>Methanorbis</taxon>
    </lineage>
</organism>
<protein>
    <recommendedName>
        <fullName evidence="2">Archaeal Type IV pilin N-terminal domain-containing protein</fullName>
    </recommendedName>
</protein>
<dbReference type="AlphaFoldDB" id="A0AAE4SB59"/>